<organism evidence="2 3">
    <name type="scientific">Tanacetum coccineum</name>
    <dbReference type="NCBI Taxonomy" id="301880"/>
    <lineage>
        <taxon>Eukaryota</taxon>
        <taxon>Viridiplantae</taxon>
        <taxon>Streptophyta</taxon>
        <taxon>Embryophyta</taxon>
        <taxon>Tracheophyta</taxon>
        <taxon>Spermatophyta</taxon>
        <taxon>Magnoliopsida</taxon>
        <taxon>eudicotyledons</taxon>
        <taxon>Gunneridae</taxon>
        <taxon>Pentapetalae</taxon>
        <taxon>asterids</taxon>
        <taxon>campanulids</taxon>
        <taxon>Asterales</taxon>
        <taxon>Asteraceae</taxon>
        <taxon>Asteroideae</taxon>
        <taxon>Anthemideae</taxon>
        <taxon>Anthemidinae</taxon>
        <taxon>Tanacetum</taxon>
    </lineage>
</organism>
<evidence type="ECO:0000256" key="1">
    <source>
        <dbReference type="SAM" id="MobiDB-lite"/>
    </source>
</evidence>
<gene>
    <name evidence="2" type="ORF">Tco_0820479</name>
</gene>
<feature type="compositionally biased region" description="Polar residues" evidence="1">
    <location>
        <begin position="126"/>
        <end position="140"/>
    </location>
</feature>
<name>A0ABQ5A9J4_9ASTR</name>
<feature type="compositionally biased region" description="Polar residues" evidence="1">
    <location>
        <begin position="301"/>
        <end position="311"/>
    </location>
</feature>
<protein>
    <submittedName>
        <fullName evidence="2">Uncharacterized protein</fullName>
    </submittedName>
</protein>
<feature type="compositionally biased region" description="Basic and acidic residues" evidence="1">
    <location>
        <begin position="262"/>
        <end position="289"/>
    </location>
</feature>
<dbReference type="Proteomes" id="UP001151760">
    <property type="component" value="Unassembled WGS sequence"/>
</dbReference>
<evidence type="ECO:0000313" key="2">
    <source>
        <dbReference type="EMBL" id="GJS99309.1"/>
    </source>
</evidence>
<feature type="region of interest" description="Disordered" evidence="1">
    <location>
        <begin position="259"/>
        <end position="311"/>
    </location>
</feature>
<comment type="caution">
    <text evidence="2">The sequence shown here is derived from an EMBL/GenBank/DDBJ whole genome shotgun (WGS) entry which is preliminary data.</text>
</comment>
<reference evidence="2" key="2">
    <citation type="submission" date="2022-01" db="EMBL/GenBank/DDBJ databases">
        <authorList>
            <person name="Yamashiro T."/>
            <person name="Shiraishi A."/>
            <person name="Satake H."/>
            <person name="Nakayama K."/>
        </authorList>
    </citation>
    <scope>NUCLEOTIDE SEQUENCE</scope>
</reference>
<dbReference type="EMBL" id="BQNB010012108">
    <property type="protein sequence ID" value="GJS99309.1"/>
    <property type="molecule type" value="Genomic_DNA"/>
</dbReference>
<reference evidence="2" key="1">
    <citation type="journal article" date="2022" name="Int. J. Mol. Sci.">
        <title>Draft Genome of Tanacetum Coccineum: Genomic Comparison of Closely Related Tanacetum-Family Plants.</title>
        <authorList>
            <person name="Yamashiro T."/>
            <person name="Shiraishi A."/>
            <person name="Nakayama K."/>
            <person name="Satake H."/>
        </authorList>
    </citation>
    <scope>NUCLEOTIDE SEQUENCE</scope>
</reference>
<feature type="region of interest" description="Disordered" evidence="1">
    <location>
        <begin position="123"/>
        <end position="142"/>
    </location>
</feature>
<accession>A0ABQ5A9J4</accession>
<evidence type="ECO:0000313" key="3">
    <source>
        <dbReference type="Proteomes" id="UP001151760"/>
    </source>
</evidence>
<proteinExistence type="predicted"/>
<keyword evidence="3" id="KW-1185">Reference proteome</keyword>
<sequence length="311" mass="34317">MNEQSHYKQDKTITRQSINVKHHIFNVIGDTEKFEERDLNIGGDFHIDSETISQTNRARSSRVSIPLLDDPYMAVRQAYLAIIMGSESGPFEVGQAHTPAAIDTESEPEEAPLKAEEFRPLAARTTPPSSDHNPISSDSIPFSPLIDEEFEASGPSDTRITSLHSTAPSNSITPLSLGHPLTQTAPAPTLSRPLYYRRTTRMAVRTQPAMSTGISARVIEAMTLSPLSFCKRYRSSYDMPSPASCPTFPIRKRYRGTSNLVDDTRDESLDLDTEREGLKDESPGSKDEGLGLEDDGVSLILNPSQQISKPK</sequence>